<protein>
    <submittedName>
        <fullName evidence="6">Anthranilate phosphoribosyltransferase</fullName>
        <ecNumber evidence="6">2.4.2.18</ecNumber>
    </submittedName>
</protein>
<sequence>APSLHLAMKHAIKPRRDIGLRTIFNLLGPLTNPAGASRQVLGVYAPELTELIARVLLNLGSENAFVVYGMEGIDEISICGETRITHLEDRRIRTYYLKPEDLGLKRARKKEIQGGDAARNVEISLSVLRGEKGPCRDVVLLNTAAALVAGGKVEDLQEGVFQAQESIDKGYALDKLESLREFSRRSLCS</sequence>
<evidence type="ECO:0000256" key="3">
    <source>
        <dbReference type="ARBA" id="ARBA00022822"/>
    </source>
</evidence>
<evidence type="ECO:0000256" key="2">
    <source>
        <dbReference type="ARBA" id="ARBA00022679"/>
    </source>
</evidence>
<feature type="non-terminal residue" evidence="6">
    <location>
        <position position="1"/>
    </location>
</feature>
<dbReference type="GO" id="GO:0005829">
    <property type="term" value="C:cytosol"/>
    <property type="evidence" value="ECO:0007669"/>
    <property type="project" value="TreeGrafter"/>
</dbReference>
<dbReference type="PANTHER" id="PTHR43285">
    <property type="entry name" value="ANTHRANILATE PHOSPHORIBOSYLTRANSFERASE"/>
    <property type="match status" value="1"/>
</dbReference>
<keyword evidence="1 6" id="KW-0328">Glycosyltransferase</keyword>
<proteinExistence type="predicted"/>
<dbReference type="InterPro" id="IPR035902">
    <property type="entry name" value="Nuc_phospho_transferase"/>
</dbReference>
<organism evidence="6 7">
    <name type="scientific">Candidatus Syntrophonatronum acetioxidans</name>
    <dbReference type="NCBI Taxonomy" id="1795816"/>
    <lineage>
        <taxon>Bacteria</taxon>
        <taxon>Bacillati</taxon>
        <taxon>Bacillota</taxon>
        <taxon>Clostridia</taxon>
        <taxon>Eubacteriales</taxon>
        <taxon>Syntrophomonadaceae</taxon>
        <taxon>Candidatus Syntrophonatronum</taxon>
    </lineage>
</organism>
<dbReference type="EC" id="2.4.2.18" evidence="6"/>
<keyword evidence="4" id="KW-0057">Aromatic amino acid biosynthesis</keyword>
<evidence type="ECO:0000256" key="4">
    <source>
        <dbReference type="ARBA" id="ARBA00023141"/>
    </source>
</evidence>
<name>A0A424YDE1_9FIRM</name>
<keyword evidence="3" id="KW-0028">Amino-acid biosynthesis</keyword>
<evidence type="ECO:0000256" key="1">
    <source>
        <dbReference type="ARBA" id="ARBA00022676"/>
    </source>
</evidence>
<dbReference type="Gene3D" id="3.40.1030.10">
    <property type="entry name" value="Nucleoside phosphorylase/phosphoribosyltransferase catalytic domain"/>
    <property type="match status" value="1"/>
</dbReference>
<dbReference type="Proteomes" id="UP000285138">
    <property type="component" value="Unassembled WGS sequence"/>
</dbReference>
<dbReference type="SUPFAM" id="SSF52418">
    <property type="entry name" value="Nucleoside phosphorylase/phosphoribosyltransferase catalytic domain"/>
    <property type="match status" value="1"/>
</dbReference>
<dbReference type="GO" id="GO:0004048">
    <property type="term" value="F:anthranilate phosphoribosyltransferase activity"/>
    <property type="evidence" value="ECO:0007669"/>
    <property type="project" value="UniProtKB-EC"/>
</dbReference>
<dbReference type="InterPro" id="IPR000312">
    <property type="entry name" value="Glycosyl_Trfase_fam3"/>
</dbReference>
<gene>
    <name evidence="6" type="primary">trpD</name>
    <name evidence="6" type="ORF">D5R97_06575</name>
</gene>
<accession>A0A424YDE1</accession>
<feature type="domain" description="Glycosyl transferase family 3" evidence="5">
    <location>
        <begin position="1"/>
        <end position="173"/>
    </location>
</feature>
<keyword evidence="2 6" id="KW-0808">Transferase</keyword>
<reference evidence="6 7" key="1">
    <citation type="submission" date="2018-08" db="EMBL/GenBank/DDBJ databases">
        <title>The metabolism and importance of syntrophic acetate oxidation coupled to methane or sulfide production in haloalkaline environments.</title>
        <authorList>
            <person name="Timmers P.H.A."/>
            <person name="Vavourakis C.D."/>
            <person name="Sorokin D.Y."/>
            <person name="Sinninghe Damste J.S."/>
            <person name="Muyzer G."/>
            <person name="Stams A.J.M."/>
            <person name="Plugge C.M."/>
        </authorList>
    </citation>
    <scope>NUCLEOTIDE SEQUENCE [LARGE SCALE GENOMIC DNA]</scope>
    <source>
        <strain evidence="6">MSAO_Bac1</strain>
    </source>
</reference>
<dbReference type="PANTHER" id="PTHR43285:SF2">
    <property type="entry name" value="ANTHRANILATE PHOSPHORIBOSYLTRANSFERASE"/>
    <property type="match status" value="1"/>
</dbReference>
<evidence type="ECO:0000313" key="7">
    <source>
        <dbReference type="Proteomes" id="UP000285138"/>
    </source>
</evidence>
<dbReference type="AlphaFoldDB" id="A0A424YDE1"/>
<evidence type="ECO:0000313" key="6">
    <source>
        <dbReference type="EMBL" id="RQD75214.1"/>
    </source>
</evidence>
<dbReference type="InterPro" id="IPR005940">
    <property type="entry name" value="Anthranilate_Pribosyl_Tfrase"/>
</dbReference>
<comment type="caution">
    <text evidence="6">The sequence shown here is derived from an EMBL/GenBank/DDBJ whole genome shotgun (WGS) entry which is preliminary data.</text>
</comment>
<dbReference type="NCBIfam" id="TIGR01245">
    <property type="entry name" value="trpD"/>
    <property type="match status" value="1"/>
</dbReference>
<dbReference type="EMBL" id="QZAA01000166">
    <property type="protein sequence ID" value="RQD75214.1"/>
    <property type="molecule type" value="Genomic_DNA"/>
</dbReference>
<dbReference type="GO" id="GO:0000162">
    <property type="term" value="P:L-tryptophan biosynthetic process"/>
    <property type="evidence" value="ECO:0007669"/>
    <property type="project" value="UniProtKB-KW"/>
</dbReference>
<keyword evidence="3" id="KW-0822">Tryptophan biosynthesis</keyword>
<dbReference type="Pfam" id="PF00591">
    <property type="entry name" value="Glycos_transf_3"/>
    <property type="match status" value="1"/>
</dbReference>
<evidence type="ECO:0000259" key="5">
    <source>
        <dbReference type="Pfam" id="PF00591"/>
    </source>
</evidence>